<name>A0A2I0JES9_PUNGR</name>
<dbReference type="Proteomes" id="UP000233551">
    <property type="component" value="Unassembled WGS sequence"/>
</dbReference>
<organism evidence="1 2">
    <name type="scientific">Punica granatum</name>
    <name type="common">Pomegranate</name>
    <dbReference type="NCBI Taxonomy" id="22663"/>
    <lineage>
        <taxon>Eukaryota</taxon>
        <taxon>Viridiplantae</taxon>
        <taxon>Streptophyta</taxon>
        <taxon>Embryophyta</taxon>
        <taxon>Tracheophyta</taxon>
        <taxon>Spermatophyta</taxon>
        <taxon>Magnoliopsida</taxon>
        <taxon>eudicotyledons</taxon>
        <taxon>Gunneridae</taxon>
        <taxon>Pentapetalae</taxon>
        <taxon>rosids</taxon>
        <taxon>malvids</taxon>
        <taxon>Myrtales</taxon>
        <taxon>Lythraceae</taxon>
        <taxon>Punica</taxon>
    </lineage>
</organism>
<protein>
    <submittedName>
        <fullName evidence="1">Uncharacterized protein</fullName>
    </submittedName>
</protein>
<accession>A0A2I0JES9</accession>
<gene>
    <name evidence="1" type="ORF">CRG98_025027</name>
</gene>
<comment type="caution">
    <text evidence="1">The sequence shown here is derived from an EMBL/GenBank/DDBJ whole genome shotgun (WGS) entry which is preliminary data.</text>
</comment>
<dbReference type="AlphaFoldDB" id="A0A2I0JES9"/>
<dbReference type="EMBL" id="PGOL01001778">
    <property type="protein sequence ID" value="PKI54513.1"/>
    <property type="molecule type" value="Genomic_DNA"/>
</dbReference>
<evidence type="ECO:0000313" key="2">
    <source>
        <dbReference type="Proteomes" id="UP000233551"/>
    </source>
</evidence>
<evidence type="ECO:0000313" key="1">
    <source>
        <dbReference type="EMBL" id="PKI54513.1"/>
    </source>
</evidence>
<keyword evidence="2" id="KW-1185">Reference proteome</keyword>
<reference evidence="1 2" key="1">
    <citation type="submission" date="2017-11" db="EMBL/GenBank/DDBJ databases">
        <title>De-novo sequencing of pomegranate (Punica granatum L.) genome.</title>
        <authorList>
            <person name="Akparov Z."/>
            <person name="Amiraslanov A."/>
            <person name="Hajiyeva S."/>
            <person name="Abbasov M."/>
            <person name="Kaur K."/>
            <person name="Hamwieh A."/>
            <person name="Solovyev V."/>
            <person name="Salamov A."/>
            <person name="Braich B."/>
            <person name="Kosarev P."/>
            <person name="Mahmoud A."/>
            <person name="Hajiyev E."/>
            <person name="Babayeva S."/>
            <person name="Izzatullayeva V."/>
            <person name="Mammadov A."/>
            <person name="Mammadov A."/>
            <person name="Sharifova S."/>
            <person name="Ojaghi J."/>
            <person name="Eynullazada K."/>
            <person name="Bayramov B."/>
            <person name="Abdulazimova A."/>
            <person name="Shahmuradov I."/>
        </authorList>
    </citation>
    <scope>NUCLEOTIDE SEQUENCE [LARGE SCALE GENOMIC DNA]</scope>
    <source>
        <strain evidence="2">cv. AG2017</strain>
        <tissue evidence="1">Leaf</tissue>
    </source>
</reference>
<sequence length="71" mass="7708">MEAIRKGGQEAQRSGRQATAVQGYVYFPLDSELVVLISQLQTVDLCEKSIHDGYSKASHVPLVSPTMDSAV</sequence>
<proteinExistence type="predicted"/>